<dbReference type="PANTHER" id="PTHR11096:SF0">
    <property type="entry name" value="RNA 3'-TERMINAL PHOSPHATE CYCLASE"/>
    <property type="match status" value="1"/>
</dbReference>
<dbReference type="Pfam" id="PF05189">
    <property type="entry name" value="RTC_insert"/>
    <property type="match status" value="1"/>
</dbReference>
<dbReference type="RefSeq" id="WP_124955393.1">
    <property type="nucleotide sequence ID" value="NZ_RRCH01000028.1"/>
</dbReference>
<dbReference type="InterPro" id="IPR000228">
    <property type="entry name" value="RNA3'_term_phos_cyc"/>
</dbReference>
<dbReference type="AlphaFoldDB" id="A0A3P3R7G8"/>
<dbReference type="InterPro" id="IPR023797">
    <property type="entry name" value="RNA3'_phos_cyclase_dom"/>
</dbReference>
<proteinExistence type="inferred from homology"/>
<dbReference type="EC" id="6.5.1.4" evidence="5 6"/>
<keyword evidence="10" id="KW-1185">Reference proteome</keyword>
<feature type="domain" description="RNA 3'-terminal phosphate cyclase insert" evidence="8">
    <location>
        <begin position="177"/>
        <end position="269"/>
    </location>
</feature>
<evidence type="ECO:0000256" key="1">
    <source>
        <dbReference type="ARBA" id="ARBA00009206"/>
    </source>
</evidence>
<dbReference type="Gene3D" id="3.65.10.20">
    <property type="entry name" value="RNA 3'-terminal phosphate cyclase domain"/>
    <property type="match status" value="1"/>
</dbReference>
<evidence type="ECO:0000313" key="10">
    <source>
        <dbReference type="Proteomes" id="UP000282322"/>
    </source>
</evidence>
<evidence type="ECO:0000256" key="6">
    <source>
        <dbReference type="NCBIfam" id="TIGR03399"/>
    </source>
</evidence>
<feature type="domain" description="RNA 3'-terminal phosphate cyclase" evidence="7">
    <location>
        <begin position="9"/>
        <end position="318"/>
    </location>
</feature>
<dbReference type="InterPro" id="IPR036553">
    <property type="entry name" value="RPTC_insert"/>
</dbReference>
<keyword evidence="5" id="KW-0067">ATP-binding</keyword>
<dbReference type="InterPro" id="IPR013792">
    <property type="entry name" value="RNA3'P_cycl/enolpyr_Trfase_a/b"/>
</dbReference>
<comment type="catalytic activity">
    <reaction evidence="5">
        <text>a 3'-end 3'-phospho-ribonucleotide-RNA + ATP = a 3'-end 2',3'-cyclophospho-ribonucleotide-RNA + AMP + diphosphate</text>
        <dbReference type="Rhea" id="RHEA:23976"/>
        <dbReference type="Rhea" id="RHEA-COMP:10463"/>
        <dbReference type="Rhea" id="RHEA-COMP:10464"/>
        <dbReference type="ChEBI" id="CHEBI:30616"/>
        <dbReference type="ChEBI" id="CHEBI:33019"/>
        <dbReference type="ChEBI" id="CHEBI:83062"/>
        <dbReference type="ChEBI" id="CHEBI:83064"/>
        <dbReference type="ChEBI" id="CHEBI:456215"/>
        <dbReference type="EC" id="6.5.1.4"/>
    </reaction>
</comment>
<dbReference type="HAMAP" id="MF_00200">
    <property type="entry name" value="RTC"/>
    <property type="match status" value="1"/>
</dbReference>
<name>A0A3P3R7G8_9EURY</name>
<feature type="active site" description="Tele-AMP-histidine intermediate" evidence="5">
    <location>
        <position position="307"/>
    </location>
</feature>
<dbReference type="OrthoDB" id="7994at2157"/>
<evidence type="ECO:0000256" key="4">
    <source>
        <dbReference type="ARBA" id="ARBA00022741"/>
    </source>
</evidence>
<dbReference type="NCBIfam" id="TIGR03399">
    <property type="entry name" value="RNA_3prim_cycl"/>
    <property type="match status" value="1"/>
</dbReference>
<dbReference type="Proteomes" id="UP000282322">
    <property type="component" value="Unassembled WGS sequence"/>
</dbReference>
<evidence type="ECO:0000313" key="9">
    <source>
        <dbReference type="EMBL" id="RRJ29402.1"/>
    </source>
</evidence>
<gene>
    <name evidence="5" type="primary">rtcA</name>
    <name evidence="9" type="ORF">EIK79_12210</name>
</gene>
<comment type="subcellular location">
    <subcellularLocation>
        <location evidence="5">Cytoplasm</location>
    </subcellularLocation>
</comment>
<dbReference type="EMBL" id="RRCH01000028">
    <property type="protein sequence ID" value="RRJ29402.1"/>
    <property type="molecule type" value="Genomic_DNA"/>
</dbReference>
<dbReference type="SUPFAM" id="SSF55205">
    <property type="entry name" value="EPT/RTPC-like"/>
    <property type="match status" value="1"/>
</dbReference>
<comment type="caution">
    <text evidence="9">The sequence shown here is derived from an EMBL/GenBank/DDBJ whole genome shotgun (WGS) entry which is preliminary data.</text>
</comment>
<keyword evidence="5" id="KW-0963">Cytoplasm</keyword>
<evidence type="ECO:0000259" key="7">
    <source>
        <dbReference type="Pfam" id="PF01137"/>
    </source>
</evidence>
<dbReference type="Pfam" id="PF01137">
    <property type="entry name" value="RTC"/>
    <property type="match status" value="1"/>
</dbReference>
<accession>A0A3P3R7G8</accession>
<comment type="function">
    <text evidence="5">Catalyzes the conversion of 3'-phosphate to a 2',3'-cyclic phosphodiester at the end of RNA. The mechanism of action of the enzyme occurs in 3 steps: (A) adenylation of the enzyme by ATP; (B) transfer of adenylate to an RNA-N3'P to produce RNA-N3'PP5'A; (C) and attack of the adjacent 2'-hydroxyl on the 3'-phosphorus in the diester linkage to produce the cyclic end product. The biological role of this enzyme is unknown but it is likely to function in some aspects of cellular RNA processing.</text>
</comment>
<keyword evidence="4 5" id="KW-0547">Nucleotide-binding</keyword>
<organism evidence="9 10">
    <name type="scientific">Halocatena pleomorpha</name>
    <dbReference type="NCBI Taxonomy" id="1785090"/>
    <lineage>
        <taxon>Archaea</taxon>
        <taxon>Methanobacteriati</taxon>
        <taxon>Methanobacteriota</taxon>
        <taxon>Stenosarchaea group</taxon>
        <taxon>Halobacteria</taxon>
        <taxon>Halobacteriales</taxon>
        <taxon>Natronomonadaceae</taxon>
        <taxon>Halocatena</taxon>
    </lineage>
</organism>
<dbReference type="GO" id="GO:0006396">
    <property type="term" value="P:RNA processing"/>
    <property type="evidence" value="ECO:0007669"/>
    <property type="project" value="UniProtKB-UniRule"/>
</dbReference>
<dbReference type="PANTHER" id="PTHR11096">
    <property type="entry name" value="RNA 3' TERMINAL PHOSPHATE CYCLASE"/>
    <property type="match status" value="1"/>
</dbReference>
<dbReference type="GO" id="GO:0005737">
    <property type="term" value="C:cytoplasm"/>
    <property type="evidence" value="ECO:0007669"/>
    <property type="project" value="UniProtKB-SubCell"/>
</dbReference>
<dbReference type="Gene3D" id="3.30.360.20">
    <property type="entry name" value="RNA 3'-terminal phosphate cyclase, insert domain"/>
    <property type="match status" value="1"/>
</dbReference>
<dbReference type="InterPro" id="IPR013791">
    <property type="entry name" value="RNA3'-term_phos_cycl_insert"/>
</dbReference>
<feature type="binding site" evidence="5">
    <location>
        <begin position="283"/>
        <end position="287"/>
    </location>
    <ligand>
        <name>ATP</name>
        <dbReference type="ChEBI" id="CHEBI:30616"/>
    </ligand>
</feature>
<evidence type="ECO:0000259" key="8">
    <source>
        <dbReference type="Pfam" id="PF05189"/>
    </source>
</evidence>
<comment type="similarity">
    <text evidence="1 5">Belongs to the RNA 3'-terminal cyclase family. Type 1 subfamily.</text>
</comment>
<keyword evidence="3 5" id="KW-0436">Ligase</keyword>
<dbReference type="NCBIfam" id="NF003246">
    <property type="entry name" value="PRK04204.1-2"/>
    <property type="match status" value="1"/>
</dbReference>
<evidence type="ECO:0000256" key="2">
    <source>
        <dbReference type="ARBA" id="ARBA00021428"/>
    </source>
</evidence>
<dbReference type="SUPFAM" id="SSF52913">
    <property type="entry name" value="RNA 3'-terminal phosphate cyclase, RPTC, insert domain"/>
    <property type="match status" value="1"/>
</dbReference>
<reference evidence="9 10" key="1">
    <citation type="submission" date="2018-11" db="EMBL/GenBank/DDBJ databases">
        <title>Taxonoimc description of Halomarina strain SPP-AMP-1.</title>
        <authorList>
            <person name="Pal Y."/>
            <person name="Srinivasana K."/>
            <person name="Verma A."/>
            <person name="Kumar P."/>
        </authorList>
    </citation>
    <scope>NUCLEOTIDE SEQUENCE [LARGE SCALE GENOMIC DNA]</scope>
    <source>
        <strain evidence="9 10">SPP-AMP-1</strain>
    </source>
</reference>
<dbReference type="PIRSF" id="PIRSF005378">
    <property type="entry name" value="RNA3'_term_phos_cycl_euk"/>
    <property type="match status" value="1"/>
</dbReference>
<evidence type="ECO:0000256" key="5">
    <source>
        <dbReference type="HAMAP-Rule" id="MF_00200"/>
    </source>
</evidence>
<sequence length="344" mass="35935">MIEIDGSDGGGQLVRTALSLAAITGEPIRMENVRGARSNPGLRQQHLAVLNILTDVCDAAVSEVAVGSDEFEFRPGSITPGTYGIDIGTAGSVPLLFDALFPLAVATDEPLSVSGRGGTDVRWSPPIAYQSRVKLPVLREHGLHAVVERDRPGFYPAGGGVSTLRLAPSSLTPIALTDRGPFQGARVYSLASEALAGDEVAQRQAETAVERLEEHGLGTVECAIKYAETDSPGSSVVIRLDFARAIAGADALGERGKPAEVVANEAVEDAILVRDSRAAVDRYMADQLVLPLALAGGRVSIPDVTEHVATSVDLLGTFDLAVRVEQGDTPKLVSSGTDAIPSPD</sequence>
<dbReference type="InterPro" id="IPR037136">
    <property type="entry name" value="RNA3'_phos_cyclase_dom_sf"/>
</dbReference>
<dbReference type="GO" id="GO:0003963">
    <property type="term" value="F:RNA-3'-phosphate cyclase activity"/>
    <property type="evidence" value="ECO:0007669"/>
    <property type="project" value="UniProtKB-UniRule"/>
</dbReference>
<protein>
    <recommendedName>
        <fullName evidence="2 5">RNA 3'-terminal phosphate cyclase</fullName>
        <shortName evidence="5">RNA cyclase</shortName>
        <shortName evidence="5">RNA-3'-phosphate cyclase</shortName>
        <ecNumber evidence="5 6">6.5.1.4</ecNumber>
    </recommendedName>
</protein>
<dbReference type="InterPro" id="IPR017770">
    <property type="entry name" value="RNA3'_term_phos_cyc_type_1"/>
</dbReference>
<feature type="binding site" evidence="5">
    <location>
        <position position="98"/>
    </location>
    <ligand>
        <name>ATP</name>
        <dbReference type="ChEBI" id="CHEBI:30616"/>
    </ligand>
</feature>
<dbReference type="GO" id="GO:0005524">
    <property type="term" value="F:ATP binding"/>
    <property type="evidence" value="ECO:0007669"/>
    <property type="project" value="UniProtKB-KW"/>
</dbReference>
<evidence type="ECO:0000256" key="3">
    <source>
        <dbReference type="ARBA" id="ARBA00022598"/>
    </source>
</evidence>